<dbReference type="RefSeq" id="WP_150583855.1">
    <property type="nucleotide sequence ID" value="NZ_CABPSE010000002.1"/>
</dbReference>
<accession>A0A5E4SMA0</accession>
<evidence type="ECO:0000313" key="2">
    <source>
        <dbReference type="EMBL" id="VVD76221.1"/>
    </source>
</evidence>
<protein>
    <submittedName>
        <fullName evidence="2">Uncharacterized protein</fullName>
    </submittedName>
</protein>
<name>A0A5E4SMA0_9BURK</name>
<feature type="signal peptide" evidence="1">
    <location>
        <begin position="1"/>
        <end position="20"/>
    </location>
</feature>
<evidence type="ECO:0000256" key="1">
    <source>
        <dbReference type="SAM" id="SignalP"/>
    </source>
</evidence>
<proteinExistence type="predicted"/>
<gene>
    <name evidence="2" type="ORF">PCO31111_00868</name>
</gene>
<keyword evidence="1" id="KW-0732">Signal</keyword>
<dbReference type="AlphaFoldDB" id="A0A5E4SMA0"/>
<dbReference type="EMBL" id="CABPSE010000002">
    <property type="protein sequence ID" value="VVD76221.1"/>
    <property type="molecule type" value="Genomic_DNA"/>
</dbReference>
<sequence length="149" mass="16040">MKSKLALLLTLLCTSFGATAAGEFTLTYFGDGKSADLATLISDLITPEYLKRFPANQYEIVLIYHCTPVAARGDIVCTATSGVSPKINVASRAGGLVPLERFNTAALQPKGASTRDIDETRDKVIRESIRAMMADLPAAPKPRADRPRL</sequence>
<feature type="chain" id="PRO_5023134649" evidence="1">
    <location>
        <begin position="21"/>
        <end position="149"/>
    </location>
</feature>
<evidence type="ECO:0000313" key="3">
    <source>
        <dbReference type="Proteomes" id="UP000383971"/>
    </source>
</evidence>
<reference evidence="2 3" key="1">
    <citation type="submission" date="2019-08" db="EMBL/GenBank/DDBJ databases">
        <authorList>
            <person name="Peeters C."/>
        </authorList>
    </citation>
    <scope>NUCLEOTIDE SEQUENCE [LARGE SCALE GENOMIC DNA]</scope>
    <source>
        <strain evidence="2 3">LMG 31111</strain>
    </source>
</reference>
<dbReference type="Proteomes" id="UP000383971">
    <property type="component" value="Unassembled WGS sequence"/>
</dbReference>
<keyword evidence="3" id="KW-1185">Reference proteome</keyword>
<organism evidence="2 3">
    <name type="scientific">Pandoraea communis</name>
    <dbReference type="NCBI Taxonomy" id="2508297"/>
    <lineage>
        <taxon>Bacteria</taxon>
        <taxon>Pseudomonadati</taxon>
        <taxon>Pseudomonadota</taxon>
        <taxon>Betaproteobacteria</taxon>
        <taxon>Burkholderiales</taxon>
        <taxon>Burkholderiaceae</taxon>
        <taxon>Pandoraea</taxon>
    </lineage>
</organism>